<feature type="non-terminal residue" evidence="2">
    <location>
        <position position="1"/>
    </location>
</feature>
<accession>A0A0V0GWW4</accession>
<organism evidence="2">
    <name type="scientific">Solanum chacoense</name>
    <name type="common">Chaco potato</name>
    <dbReference type="NCBI Taxonomy" id="4108"/>
    <lineage>
        <taxon>Eukaryota</taxon>
        <taxon>Viridiplantae</taxon>
        <taxon>Streptophyta</taxon>
        <taxon>Embryophyta</taxon>
        <taxon>Tracheophyta</taxon>
        <taxon>Spermatophyta</taxon>
        <taxon>Magnoliopsida</taxon>
        <taxon>eudicotyledons</taxon>
        <taxon>Gunneridae</taxon>
        <taxon>Pentapetalae</taxon>
        <taxon>asterids</taxon>
        <taxon>lamiids</taxon>
        <taxon>Solanales</taxon>
        <taxon>Solanaceae</taxon>
        <taxon>Solanoideae</taxon>
        <taxon>Solaneae</taxon>
        <taxon>Solanum</taxon>
    </lineage>
</organism>
<protein>
    <submittedName>
        <fullName evidence="2">Putative ovule protein</fullName>
    </submittedName>
</protein>
<evidence type="ECO:0000256" key="1">
    <source>
        <dbReference type="SAM" id="SignalP"/>
    </source>
</evidence>
<reference evidence="2" key="1">
    <citation type="submission" date="2015-12" db="EMBL/GenBank/DDBJ databases">
        <title>Gene expression during late stages of embryo sac development: a critical building block for successful pollen-pistil interactions.</title>
        <authorList>
            <person name="Liu Y."/>
            <person name="Joly V."/>
            <person name="Sabar M."/>
            <person name="Matton D.P."/>
        </authorList>
    </citation>
    <scope>NUCLEOTIDE SEQUENCE</scope>
</reference>
<feature type="signal peptide" evidence="1">
    <location>
        <begin position="1"/>
        <end position="20"/>
    </location>
</feature>
<name>A0A0V0GWW4_SOLCH</name>
<evidence type="ECO:0000313" key="2">
    <source>
        <dbReference type="EMBL" id="JAP12628.1"/>
    </source>
</evidence>
<dbReference type="EMBL" id="GEDG01029304">
    <property type="protein sequence ID" value="JAP12628.1"/>
    <property type="molecule type" value="Transcribed_RNA"/>
</dbReference>
<dbReference type="AlphaFoldDB" id="A0A0V0GWW4"/>
<sequence length="76" mass="8410">AFLCCKVCLKASVLLVISSSSDFLILSSNSLTLEKISPYSCLDQLLSVVETLFIFDVISTLDYQTHLFPSIVELFS</sequence>
<proteinExistence type="predicted"/>
<feature type="chain" id="PRO_5006865532" evidence="1">
    <location>
        <begin position="21"/>
        <end position="76"/>
    </location>
</feature>
<keyword evidence="1" id="KW-0732">Signal</keyword>